<protein>
    <submittedName>
        <fullName evidence="1">Uncharacterized protein</fullName>
    </submittedName>
</protein>
<dbReference type="AlphaFoldDB" id="A0A8T8CAB2"/>
<accession>A0A8T8CAB2</accession>
<dbReference type="Proteomes" id="UP000003811">
    <property type="component" value="Plasmid pPma4326F"/>
</dbReference>
<dbReference type="RefSeq" id="WP_007250676.1">
    <property type="nucleotide sequence ID" value="NZ_CP047261.1"/>
</dbReference>
<evidence type="ECO:0000313" key="1">
    <source>
        <dbReference type="EMBL" id="QHF00415.1"/>
    </source>
</evidence>
<dbReference type="EMBL" id="CP047261">
    <property type="protein sequence ID" value="QHF00415.1"/>
    <property type="molecule type" value="Genomic_DNA"/>
</dbReference>
<keyword evidence="1" id="KW-0614">Plasmid</keyword>
<name>A0A8T8CAB2_PSEYM</name>
<evidence type="ECO:0000313" key="2">
    <source>
        <dbReference type="Proteomes" id="UP000003811"/>
    </source>
</evidence>
<sequence>MATLTFCDFDEALEAVESAPTEAALSALIDTINQLFESDCLDVTPRDWAHLASATMIRTTQLRDATAAGN</sequence>
<reference evidence="1 2" key="1">
    <citation type="journal article" date="2011" name="PLoS Pathog.">
        <title>Dynamic evolution of pathogenicity revealed by sequencing and comparative genomics of 19 Pseudomonas syringae isolates.</title>
        <authorList>
            <person name="Baltrus D.A."/>
            <person name="Nishimura M.T."/>
            <person name="Romanchuk A."/>
            <person name="Chang J.H."/>
            <person name="Mukhtar M.S."/>
            <person name="Cherkis K."/>
            <person name="Roach J."/>
            <person name="Grant S.R."/>
            <person name="Jones C.D."/>
            <person name="Dangl J.L."/>
        </authorList>
    </citation>
    <scope>NUCLEOTIDE SEQUENCE [LARGE SCALE GENOMIC DNA]</scope>
    <source>
        <strain evidence="1 2">ES4326</strain>
    </source>
</reference>
<organism evidence="1 2">
    <name type="scientific">Pseudomonas syringae pv. maculicola str. ES4326</name>
    <dbReference type="NCBI Taxonomy" id="629265"/>
    <lineage>
        <taxon>Bacteria</taxon>
        <taxon>Pseudomonadati</taxon>
        <taxon>Pseudomonadota</taxon>
        <taxon>Gammaproteobacteria</taxon>
        <taxon>Pseudomonadales</taxon>
        <taxon>Pseudomonadaceae</taxon>
        <taxon>Pseudomonas</taxon>
    </lineage>
</organism>
<geneLocation type="plasmid" evidence="1 2">
    <name>pPma4326F</name>
</geneLocation>
<gene>
    <name evidence="1" type="ORF">PMA4326_028255</name>
</gene>
<proteinExistence type="predicted"/>